<dbReference type="InterPro" id="IPR013320">
    <property type="entry name" value="ConA-like_dom_sf"/>
</dbReference>
<dbReference type="GO" id="GO:0005975">
    <property type="term" value="P:carbohydrate metabolic process"/>
    <property type="evidence" value="ECO:0007669"/>
    <property type="project" value="InterPro"/>
</dbReference>
<keyword evidence="4" id="KW-1185">Reference proteome</keyword>
<dbReference type="EMBL" id="JAPDPJ010000056">
    <property type="protein sequence ID" value="MCW3788527.1"/>
    <property type="molecule type" value="Genomic_DNA"/>
</dbReference>
<evidence type="ECO:0000313" key="4">
    <source>
        <dbReference type="Proteomes" id="UP001209229"/>
    </source>
</evidence>
<comment type="caution">
    <text evidence="3">The sequence shown here is derived from an EMBL/GenBank/DDBJ whole genome shotgun (WGS) entry which is preliminary data.</text>
</comment>
<dbReference type="Proteomes" id="UP001209229">
    <property type="component" value="Unassembled WGS sequence"/>
</dbReference>
<dbReference type="AlphaFoldDB" id="A0AAE3M7P0"/>
<dbReference type="InterPro" id="IPR000757">
    <property type="entry name" value="Beta-glucanase-like"/>
</dbReference>
<reference evidence="3" key="1">
    <citation type="submission" date="2022-10" db="EMBL/GenBank/DDBJ databases">
        <authorList>
            <person name="Yu W.X."/>
        </authorList>
    </citation>
    <scope>NUCLEOTIDE SEQUENCE</scope>
    <source>
        <strain evidence="3">AAT</strain>
    </source>
</reference>
<dbReference type="PANTHER" id="PTHR10963:SF60">
    <property type="entry name" value="GRAM-NEGATIVE BACTERIA-BINDING PROTEIN 1-RELATED"/>
    <property type="match status" value="1"/>
</dbReference>
<dbReference type="Pfam" id="PF00722">
    <property type="entry name" value="Glyco_hydro_16"/>
    <property type="match status" value="1"/>
</dbReference>
<sequence>MANFFNTLFGSKFPNTEKYENEIKQLIEELERFNKIEESKDLNRYYELDTLVHSGDFELKVSKLKKERFKDTEAFHQFKKFKEHKRSSNVKKYNKLLSKGKTEEATELENSSEIKTYLELKAFVESKEFMDIKTEMNDKNRFKKSKEFQLIEEYKTLSKTEDVVWYLKTKDHNSFKEIDKWNMTFEDDFNGTKLDASKWITGYYWGKALMNDNYVQANEKQFFQDSNIELRDSCARIITKNQECAGKIWDPTLGFVPKQFDFTSGLISTGQSFRQQYGRFEAKIKYSHTAPVNHTFWLLAEKITPQVNILKTPDKDKNKIEAGNFWSNGQEINQRVEKLKIPGASDQFYIYSLEWTEDKMEWKINGVTVHTQTQNIPQTPMYVTLSSHLLNEPKAENLPVSMDIDWVRCYQLN</sequence>
<evidence type="ECO:0000259" key="2">
    <source>
        <dbReference type="PROSITE" id="PS51762"/>
    </source>
</evidence>
<gene>
    <name evidence="3" type="ORF">OM075_18815</name>
</gene>
<protein>
    <submittedName>
        <fullName evidence="3">Family 16 glycosylhydrolase</fullName>
    </submittedName>
</protein>
<dbReference type="PROSITE" id="PS51762">
    <property type="entry name" value="GH16_2"/>
    <property type="match status" value="1"/>
</dbReference>
<name>A0AAE3M7P0_9BACT</name>
<evidence type="ECO:0000313" key="3">
    <source>
        <dbReference type="EMBL" id="MCW3788527.1"/>
    </source>
</evidence>
<evidence type="ECO:0000256" key="1">
    <source>
        <dbReference type="ARBA" id="ARBA00006865"/>
    </source>
</evidence>
<dbReference type="Gene3D" id="2.60.120.200">
    <property type="match status" value="1"/>
</dbReference>
<dbReference type="GO" id="GO:0004553">
    <property type="term" value="F:hydrolase activity, hydrolyzing O-glycosyl compounds"/>
    <property type="evidence" value="ECO:0007669"/>
    <property type="project" value="InterPro"/>
</dbReference>
<dbReference type="PANTHER" id="PTHR10963">
    <property type="entry name" value="GLYCOSYL HYDROLASE-RELATED"/>
    <property type="match status" value="1"/>
</dbReference>
<dbReference type="InterPro" id="IPR050546">
    <property type="entry name" value="Glycosyl_Hydrlase_16"/>
</dbReference>
<feature type="domain" description="GH16" evidence="2">
    <location>
        <begin position="152"/>
        <end position="413"/>
    </location>
</feature>
<proteinExistence type="inferred from homology"/>
<comment type="similarity">
    <text evidence="1">Belongs to the glycosyl hydrolase 16 family.</text>
</comment>
<dbReference type="RefSeq" id="WP_301192085.1">
    <property type="nucleotide sequence ID" value="NZ_JAPDPJ010000056.1"/>
</dbReference>
<accession>A0AAE3M7P0</accession>
<organism evidence="3 4">
    <name type="scientific">Plebeiibacterium sediminum</name>
    <dbReference type="NCBI Taxonomy" id="2992112"/>
    <lineage>
        <taxon>Bacteria</taxon>
        <taxon>Pseudomonadati</taxon>
        <taxon>Bacteroidota</taxon>
        <taxon>Bacteroidia</taxon>
        <taxon>Marinilabiliales</taxon>
        <taxon>Marinilabiliaceae</taxon>
        <taxon>Plebeiibacterium</taxon>
    </lineage>
</organism>
<dbReference type="SUPFAM" id="SSF49899">
    <property type="entry name" value="Concanavalin A-like lectins/glucanases"/>
    <property type="match status" value="1"/>
</dbReference>